<sequence length="316" mass="35030">MPTQNTRRSLLKTGGGLAATAISGVTAGCLTLATQFRSDSIPIGSKRFTEQEILGYLAYESLDANTDLHVDDQTGLGGTTTNFQAVNSGEIQLYWEYTGTAWQTLPPEQDEVIPDPEELYNRVKEEFETEHGLTFLERAPLDNTYVLMANPEWSDQTGVESLSGLASYLTETDTETTVALNAEFQDRADGWPGLVDHYEFPEEGQIDVRNIESGLLYQVVGEGEADIGVGFNTDPRILQFDLQVLEDDEHFFPGYNAAPMIPTSTIESHPSIREQLNEISADLTTEQIRELNNRVAIDNANPQTVAREYLRETGVL</sequence>
<dbReference type="CDD" id="cd13528">
    <property type="entry name" value="PBP2_osmoprotectants"/>
    <property type="match status" value="1"/>
</dbReference>
<dbReference type="Pfam" id="PF04069">
    <property type="entry name" value="OpuAC"/>
    <property type="match status" value="1"/>
</dbReference>
<evidence type="ECO:0000259" key="1">
    <source>
        <dbReference type="Pfam" id="PF04069"/>
    </source>
</evidence>
<dbReference type="SUPFAM" id="SSF53850">
    <property type="entry name" value="Periplasmic binding protein-like II"/>
    <property type="match status" value="1"/>
</dbReference>
<gene>
    <name evidence="2" type="ORF">ACFQGH_16565</name>
</gene>
<proteinExistence type="predicted"/>
<feature type="domain" description="ABC-type glycine betaine transport system substrate-binding" evidence="1">
    <location>
        <begin position="40"/>
        <end position="312"/>
    </location>
</feature>
<dbReference type="EMBL" id="JBHSXQ010000006">
    <property type="protein sequence ID" value="MFC6906807.1"/>
    <property type="molecule type" value="Genomic_DNA"/>
</dbReference>
<dbReference type="PROSITE" id="PS51318">
    <property type="entry name" value="TAT"/>
    <property type="match status" value="1"/>
</dbReference>
<evidence type="ECO:0000313" key="3">
    <source>
        <dbReference type="Proteomes" id="UP001596312"/>
    </source>
</evidence>
<comment type="caution">
    <text evidence="2">The sequence shown here is derived from an EMBL/GenBank/DDBJ whole genome shotgun (WGS) entry which is preliminary data.</text>
</comment>
<dbReference type="PROSITE" id="PS51257">
    <property type="entry name" value="PROKAR_LIPOPROTEIN"/>
    <property type="match status" value="1"/>
</dbReference>
<organism evidence="2 3">
    <name type="scientific">Halalkalicoccus tibetensis</name>
    <dbReference type="NCBI Taxonomy" id="175632"/>
    <lineage>
        <taxon>Archaea</taxon>
        <taxon>Methanobacteriati</taxon>
        <taxon>Methanobacteriota</taxon>
        <taxon>Stenosarchaea group</taxon>
        <taxon>Halobacteria</taxon>
        <taxon>Halobacteriales</taxon>
        <taxon>Halococcaceae</taxon>
        <taxon>Halalkalicoccus</taxon>
    </lineage>
</organism>
<dbReference type="Gene3D" id="3.40.190.10">
    <property type="entry name" value="Periplasmic binding protein-like II"/>
    <property type="match status" value="1"/>
</dbReference>
<accession>A0ABD5V5E3</accession>
<dbReference type="InterPro" id="IPR007210">
    <property type="entry name" value="ABC_Gly_betaine_transp_sub-bd"/>
</dbReference>
<dbReference type="RefSeq" id="WP_340605392.1">
    <property type="nucleotide sequence ID" value="NZ_JBBMXV010000006.1"/>
</dbReference>
<dbReference type="InterPro" id="IPR006311">
    <property type="entry name" value="TAT_signal"/>
</dbReference>
<dbReference type="Proteomes" id="UP001596312">
    <property type="component" value="Unassembled WGS sequence"/>
</dbReference>
<evidence type="ECO:0000313" key="2">
    <source>
        <dbReference type="EMBL" id="MFC6906807.1"/>
    </source>
</evidence>
<dbReference type="Gene3D" id="3.40.190.120">
    <property type="entry name" value="Osmoprotection protein (prox), domain 2"/>
    <property type="match status" value="1"/>
</dbReference>
<dbReference type="AlphaFoldDB" id="A0ABD5V5E3"/>
<keyword evidence="3" id="KW-1185">Reference proteome</keyword>
<reference evidence="2 3" key="1">
    <citation type="journal article" date="2019" name="Int. J. Syst. Evol. Microbiol.">
        <title>The Global Catalogue of Microorganisms (GCM) 10K type strain sequencing project: providing services to taxonomists for standard genome sequencing and annotation.</title>
        <authorList>
            <consortium name="The Broad Institute Genomics Platform"/>
            <consortium name="The Broad Institute Genome Sequencing Center for Infectious Disease"/>
            <person name="Wu L."/>
            <person name="Ma J."/>
        </authorList>
    </citation>
    <scope>NUCLEOTIDE SEQUENCE [LARGE SCALE GENOMIC DNA]</scope>
    <source>
        <strain evidence="2 3">CGMCC 1.3240</strain>
    </source>
</reference>
<protein>
    <submittedName>
        <fullName evidence="2">Glycine betaine ABC transporter substrate-binding protein</fullName>
    </submittedName>
</protein>
<name>A0ABD5V5E3_9EURY</name>